<accession>A0A2N9FQE8</accession>
<name>A0A2N9FQE8_FAGSY</name>
<evidence type="ECO:0000256" key="2">
    <source>
        <dbReference type="SAM" id="MobiDB-lite"/>
    </source>
</evidence>
<protein>
    <submittedName>
        <fullName evidence="3">Uncharacterized protein</fullName>
    </submittedName>
</protein>
<feature type="region of interest" description="Disordered" evidence="2">
    <location>
        <begin position="169"/>
        <end position="208"/>
    </location>
</feature>
<evidence type="ECO:0000256" key="1">
    <source>
        <dbReference type="SAM" id="Coils"/>
    </source>
</evidence>
<organism evidence="3">
    <name type="scientific">Fagus sylvatica</name>
    <name type="common">Beechnut</name>
    <dbReference type="NCBI Taxonomy" id="28930"/>
    <lineage>
        <taxon>Eukaryota</taxon>
        <taxon>Viridiplantae</taxon>
        <taxon>Streptophyta</taxon>
        <taxon>Embryophyta</taxon>
        <taxon>Tracheophyta</taxon>
        <taxon>Spermatophyta</taxon>
        <taxon>Magnoliopsida</taxon>
        <taxon>eudicotyledons</taxon>
        <taxon>Gunneridae</taxon>
        <taxon>Pentapetalae</taxon>
        <taxon>rosids</taxon>
        <taxon>fabids</taxon>
        <taxon>Fagales</taxon>
        <taxon>Fagaceae</taxon>
        <taxon>Fagus</taxon>
    </lineage>
</organism>
<evidence type="ECO:0000313" key="3">
    <source>
        <dbReference type="EMBL" id="SPC89428.1"/>
    </source>
</evidence>
<proteinExistence type="predicted"/>
<gene>
    <name evidence="3" type="ORF">FSB_LOCUS17310</name>
</gene>
<sequence length="478" mass="53243">MGVVELNRRLGLNLTVYDIIATYSLRTTQHEAFSLRPRDVNNTLVNSLPDTNKEMTDDFLLVRGNWYFPGHRCPTVDGRPEEKKKQIQPHLTDPVALKAVYDSEVCVDEYANPRSTYKLLRYVPSARSFLLCRQVRNLTAALANPANQSEPSHDIRHMVGINLKKLLPPTRPQAEASDPVLPGECKSKRKGLSKGDSSRPETVIIPKTAPAQAVLPGVDTLPSNDETDVEMVGPFVPGTSSAPSTGLALVWASSLETLGERVRTDATVLRTGRSGSNTATALCEVARLPGDMVVWRQSTNQEVVNNLRKGLMMRQVAELENALKVATRSFDFRNEAKRLRRDVEAYKDQVRIAVLKRDEAVLKVEETEDLLRNALKANSKAEERFKALEADIMAREKAAFDRGQVEAQKIMTKQLPGVYNEAFQQGWKALYSWPESDDMPQLPPRENLPYPEAPIGVPEEELPDPLPESNEEVGPSSV</sequence>
<dbReference type="EMBL" id="OIVN01001068">
    <property type="protein sequence ID" value="SPC89428.1"/>
    <property type="molecule type" value="Genomic_DNA"/>
</dbReference>
<dbReference type="AlphaFoldDB" id="A0A2N9FQE8"/>
<reference evidence="3" key="1">
    <citation type="submission" date="2018-02" db="EMBL/GenBank/DDBJ databases">
        <authorList>
            <person name="Cohen D.B."/>
            <person name="Kent A.D."/>
        </authorList>
    </citation>
    <scope>NUCLEOTIDE SEQUENCE</scope>
</reference>
<feature type="region of interest" description="Disordered" evidence="2">
    <location>
        <begin position="435"/>
        <end position="478"/>
    </location>
</feature>
<feature type="coiled-coil region" evidence="1">
    <location>
        <begin position="336"/>
        <end position="398"/>
    </location>
</feature>
<keyword evidence="1" id="KW-0175">Coiled coil</keyword>